<dbReference type="EC" id="3.-.-.-" evidence="7"/>
<keyword evidence="5 7" id="KW-0378">Hydrolase</keyword>
<dbReference type="PANTHER" id="PTHR31290:SF5">
    <property type="entry name" value="UV-DAMAGE ENDONUCLEASE"/>
    <property type="match status" value="1"/>
</dbReference>
<comment type="caution">
    <text evidence="7">The sequence shown here is derived from an EMBL/GenBank/DDBJ whole genome shotgun (WGS) entry which is preliminary data.</text>
</comment>
<dbReference type="GO" id="GO:0016787">
    <property type="term" value="F:hydrolase activity"/>
    <property type="evidence" value="ECO:0007669"/>
    <property type="project" value="UniProtKB-KW"/>
</dbReference>
<keyword evidence="4" id="KW-0228">DNA excision</keyword>
<dbReference type="PANTHER" id="PTHR31290">
    <property type="entry name" value="UV-DAMAGE ENDONUCLEASE"/>
    <property type="match status" value="1"/>
</dbReference>
<dbReference type="InterPro" id="IPR036237">
    <property type="entry name" value="Xyl_isomerase-like_sf"/>
</dbReference>
<evidence type="ECO:0000313" key="8">
    <source>
        <dbReference type="Proteomes" id="UP001235840"/>
    </source>
</evidence>
<dbReference type="NCBIfam" id="TIGR00629">
    <property type="entry name" value="uvde"/>
    <property type="match status" value="1"/>
</dbReference>
<dbReference type="GO" id="GO:0004519">
    <property type="term" value="F:endonuclease activity"/>
    <property type="evidence" value="ECO:0007669"/>
    <property type="project" value="UniProtKB-KW"/>
</dbReference>
<evidence type="ECO:0000256" key="1">
    <source>
        <dbReference type="ARBA" id="ARBA00022722"/>
    </source>
</evidence>
<evidence type="ECO:0000313" key="7">
    <source>
        <dbReference type="EMBL" id="MDQ0166422.1"/>
    </source>
</evidence>
<dbReference type="Pfam" id="PF03851">
    <property type="entry name" value="UvdE"/>
    <property type="match status" value="1"/>
</dbReference>
<evidence type="ECO:0000256" key="3">
    <source>
        <dbReference type="ARBA" id="ARBA00022763"/>
    </source>
</evidence>
<accession>A0ABT9VZL3</accession>
<organism evidence="7 8">
    <name type="scientific">Caldalkalibacillus horti</name>
    <dbReference type="NCBI Taxonomy" id="77523"/>
    <lineage>
        <taxon>Bacteria</taxon>
        <taxon>Bacillati</taxon>
        <taxon>Bacillota</taxon>
        <taxon>Bacilli</taxon>
        <taxon>Bacillales</taxon>
        <taxon>Bacillaceae</taxon>
        <taxon>Caldalkalibacillus</taxon>
    </lineage>
</organism>
<proteinExistence type="predicted"/>
<reference evidence="7 8" key="1">
    <citation type="submission" date="2023-07" db="EMBL/GenBank/DDBJ databases">
        <title>Genomic Encyclopedia of Type Strains, Phase IV (KMG-IV): sequencing the most valuable type-strain genomes for metagenomic binning, comparative biology and taxonomic classification.</title>
        <authorList>
            <person name="Goeker M."/>
        </authorList>
    </citation>
    <scope>NUCLEOTIDE SEQUENCE [LARGE SCALE GENOMIC DNA]</scope>
    <source>
        <strain evidence="7 8">DSM 12751</strain>
    </source>
</reference>
<name>A0ABT9VZL3_9BACI</name>
<dbReference type="RefSeq" id="WP_307394605.1">
    <property type="nucleotide sequence ID" value="NZ_BAAADK010000020.1"/>
</dbReference>
<gene>
    <name evidence="7" type="ORF">J2S11_002326</name>
</gene>
<keyword evidence="8" id="KW-1185">Reference proteome</keyword>
<dbReference type="SUPFAM" id="SSF51658">
    <property type="entry name" value="Xylose isomerase-like"/>
    <property type="match status" value="1"/>
</dbReference>
<dbReference type="Proteomes" id="UP001235840">
    <property type="component" value="Unassembled WGS sequence"/>
</dbReference>
<evidence type="ECO:0000256" key="5">
    <source>
        <dbReference type="ARBA" id="ARBA00022801"/>
    </source>
</evidence>
<keyword evidence="6" id="KW-0234">DNA repair</keyword>
<keyword evidence="2 7" id="KW-0255">Endonuclease</keyword>
<sequence>MTTVRLGYVAMSVNLQNSSPSQTMTFKQFSQLEDREAAVRKLERIAQSNVKNCLRLLRHNVAHDILFFRLSSRLVPLATHQELDGWDYMKSLTKELNELGEFINKHQLRVDFHPDHFVLLNSPRPEVFKDSLVNLRMHFALLKGMKQNTVHRCVMHVGGNYKNTDEALERFVSNWANVPKAIQQMIMLENDDKSFDLIHTLYLCEKLGIPLVFDYHHHLAHNQDTHWENEWGRVLKTWEHSPLPVKMHISSPRNEKQFRAHADFVDGRMFMDFLRKVKGSVPHIDCMIEAKQKDSALFRLMEDLKEHEDIEIIDGASFKLK</sequence>
<keyword evidence="1" id="KW-0540">Nuclease</keyword>
<evidence type="ECO:0000256" key="4">
    <source>
        <dbReference type="ARBA" id="ARBA00022769"/>
    </source>
</evidence>
<dbReference type="EMBL" id="JAUSTY010000008">
    <property type="protein sequence ID" value="MDQ0166422.1"/>
    <property type="molecule type" value="Genomic_DNA"/>
</dbReference>
<evidence type="ECO:0000256" key="2">
    <source>
        <dbReference type="ARBA" id="ARBA00022759"/>
    </source>
</evidence>
<keyword evidence="3" id="KW-0227">DNA damage</keyword>
<protein>
    <submittedName>
        <fullName evidence="7">UV DNA damage endonuclease</fullName>
        <ecNumber evidence="7">3.-.-.-</ecNumber>
    </submittedName>
</protein>
<evidence type="ECO:0000256" key="6">
    <source>
        <dbReference type="ARBA" id="ARBA00023204"/>
    </source>
</evidence>
<dbReference type="Gene3D" id="3.20.20.150">
    <property type="entry name" value="Divalent-metal-dependent TIM barrel enzymes"/>
    <property type="match status" value="1"/>
</dbReference>
<dbReference type="InterPro" id="IPR004601">
    <property type="entry name" value="UvdE"/>
</dbReference>